<dbReference type="GO" id="GO:0008104">
    <property type="term" value="P:intracellular protein localization"/>
    <property type="evidence" value="ECO:0007669"/>
    <property type="project" value="TreeGrafter"/>
</dbReference>
<dbReference type="PANTHER" id="PTHR13743">
    <property type="entry name" value="BEIGE/BEACH-RELATED"/>
    <property type="match status" value="1"/>
</dbReference>
<dbReference type="InterPro" id="IPR050865">
    <property type="entry name" value="BEACH_Domain"/>
</dbReference>
<proteinExistence type="predicted"/>
<dbReference type="GO" id="GO:0005829">
    <property type="term" value="C:cytosol"/>
    <property type="evidence" value="ECO:0007669"/>
    <property type="project" value="TreeGrafter"/>
</dbReference>
<name>A0A8S3YSM4_9EUPU</name>
<gene>
    <name evidence="1" type="ORF">CUNI_LOCUS5471</name>
</gene>
<dbReference type="EMBL" id="CAJHNH020000791">
    <property type="protein sequence ID" value="CAG5119913.1"/>
    <property type="molecule type" value="Genomic_DNA"/>
</dbReference>
<dbReference type="GO" id="GO:0016020">
    <property type="term" value="C:membrane"/>
    <property type="evidence" value="ECO:0007669"/>
    <property type="project" value="TreeGrafter"/>
</dbReference>
<keyword evidence="2" id="KW-1185">Reference proteome</keyword>
<dbReference type="PANTHER" id="PTHR13743:SF162">
    <property type="entry name" value="NEUROBEACHIN"/>
    <property type="match status" value="1"/>
</dbReference>
<dbReference type="Proteomes" id="UP000678393">
    <property type="component" value="Unassembled WGS sequence"/>
</dbReference>
<dbReference type="OrthoDB" id="6128766at2759"/>
<evidence type="ECO:0000313" key="1">
    <source>
        <dbReference type="EMBL" id="CAG5119913.1"/>
    </source>
</evidence>
<dbReference type="AlphaFoldDB" id="A0A8S3YSM4"/>
<accession>A0A8S3YSM4</accession>
<reference evidence="1" key="1">
    <citation type="submission" date="2021-04" db="EMBL/GenBank/DDBJ databases">
        <authorList>
            <consortium name="Molecular Ecology Group"/>
        </authorList>
    </citation>
    <scope>NUCLEOTIDE SEQUENCE</scope>
</reference>
<dbReference type="GO" id="GO:0019901">
    <property type="term" value="F:protein kinase binding"/>
    <property type="evidence" value="ECO:0007669"/>
    <property type="project" value="TreeGrafter"/>
</dbReference>
<comment type="caution">
    <text evidence="1">The sequence shown here is derived from an EMBL/GenBank/DDBJ whole genome shotgun (WGS) entry which is preliminary data.</text>
</comment>
<sequence>AEIWSVFIAMLKKSRRNLHACTEVGLIGRALVLLREADEVTADLLIDMLGVLASYSITVKELKDMFALLKARSGVWQRHSTKLISVLRHMPQRQGPDEFFSFPGKKGSHIALPPIKTWPYQNGWTFSCWIRLDPVTG</sequence>
<feature type="non-terminal residue" evidence="1">
    <location>
        <position position="137"/>
    </location>
</feature>
<protein>
    <submittedName>
        <fullName evidence="1">Uncharacterized protein</fullName>
    </submittedName>
</protein>
<feature type="non-terminal residue" evidence="1">
    <location>
        <position position="1"/>
    </location>
</feature>
<organism evidence="1 2">
    <name type="scientific">Candidula unifasciata</name>
    <dbReference type="NCBI Taxonomy" id="100452"/>
    <lineage>
        <taxon>Eukaryota</taxon>
        <taxon>Metazoa</taxon>
        <taxon>Spiralia</taxon>
        <taxon>Lophotrochozoa</taxon>
        <taxon>Mollusca</taxon>
        <taxon>Gastropoda</taxon>
        <taxon>Heterobranchia</taxon>
        <taxon>Euthyneura</taxon>
        <taxon>Panpulmonata</taxon>
        <taxon>Eupulmonata</taxon>
        <taxon>Stylommatophora</taxon>
        <taxon>Helicina</taxon>
        <taxon>Helicoidea</taxon>
        <taxon>Geomitridae</taxon>
        <taxon>Candidula</taxon>
    </lineage>
</organism>
<evidence type="ECO:0000313" key="2">
    <source>
        <dbReference type="Proteomes" id="UP000678393"/>
    </source>
</evidence>